<organism evidence="7 8">
    <name type="scientific">Nocardia albiluteola</name>
    <dbReference type="NCBI Taxonomy" id="2842303"/>
    <lineage>
        <taxon>Bacteria</taxon>
        <taxon>Bacillati</taxon>
        <taxon>Actinomycetota</taxon>
        <taxon>Actinomycetes</taxon>
        <taxon>Mycobacteriales</taxon>
        <taxon>Nocardiaceae</taxon>
        <taxon>Nocardia</taxon>
    </lineage>
</organism>
<proteinExistence type="inferred from homology"/>
<evidence type="ECO:0000256" key="3">
    <source>
        <dbReference type="ARBA" id="ARBA00022833"/>
    </source>
</evidence>
<dbReference type="Proteomes" id="UP000733379">
    <property type="component" value="Unassembled WGS sequence"/>
</dbReference>
<gene>
    <name evidence="7" type="ORF">KO481_10550</name>
</gene>
<comment type="similarity">
    <text evidence="5">Belongs to the zinc-containing alcohol dehydrogenase family.</text>
</comment>
<keyword evidence="4" id="KW-0560">Oxidoreductase</keyword>
<accession>A0ABS6AVA2</accession>
<dbReference type="PROSITE" id="PS00059">
    <property type="entry name" value="ADH_ZINC"/>
    <property type="match status" value="1"/>
</dbReference>
<evidence type="ECO:0000313" key="8">
    <source>
        <dbReference type="Proteomes" id="UP000733379"/>
    </source>
</evidence>
<keyword evidence="8" id="KW-1185">Reference proteome</keyword>
<keyword evidence="2 5" id="KW-0479">Metal-binding</keyword>
<dbReference type="InterPro" id="IPR013154">
    <property type="entry name" value="ADH-like_N"/>
</dbReference>
<dbReference type="Gene3D" id="3.40.50.720">
    <property type="entry name" value="NAD(P)-binding Rossmann-like Domain"/>
    <property type="match status" value="1"/>
</dbReference>
<dbReference type="InterPro" id="IPR002328">
    <property type="entry name" value="ADH_Zn_CS"/>
</dbReference>
<evidence type="ECO:0000313" key="7">
    <source>
        <dbReference type="EMBL" id="MBU3061962.1"/>
    </source>
</evidence>
<dbReference type="PANTHER" id="PTHR43401">
    <property type="entry name" value="L-THREONINE 3-DEHYDROGENASE"/>
    <property type="match status" value="1"/>
</dbReference>
<comment type="caution">
    <text evidence="7">The sequence shown here is derived from an EMBL/GenBank/DDBJ whole genome shotgun (WGS) entry which is preliminary data.</text>
</comment>
<dbReference type="InterPro" id="IPR050129">
    <property type="entry name" value="Zn_alcohol_dh"/>
</dbReference>
<evidence type="ECO:0000256" key="4">
    <source>
        <dbReference type="ARBA" id="ARBA00023002"/>
    </source>
</evidence>
<evidence type="ECO:0000259" key="6">
    <source>
        <dbReference type="SMART" id="SM00829"/>
    </source>
</evidence>
<dbReference type="Pfam" id="PF00107">
    <property type="entry name" value="ADH_zinc_N"/>
    <property type="match status" value="1"/>
</dbReference>
<name>A0ABS6AVA2_9NOCA</name>
<sequence>MPQPFSPSGPLMSPRAVYVDAPGQVRVAEMAPREPGPGEALVRVAWAGICGSDLEVVAGTRPAPYVSYPVTPGHEWSGTVDSVGPDVAPGLVGKKVVGEGFRSCLRCDACRSGDTNLCVSGYAETGFTDPGAWAGYLTLPARLLHVLPDAADLRAAAALEPAACVAAACLKIAVQPGERVAVVGAGTLGLLATQLLAAVYPGALTVIDRRAEREPLARLCGATHFTTHPTDSGARYDAVLEAAGGTATARLAIGLVRRGGRAVLTGIPAGPADPISPSDLVLDQITVHTVFGAPSRAWTYAVRAFAAGALNPAPLMSREFPLEEVSMALQALRDGDSVKVLLRP</sequence>
<keyword evidence="3 5" id="KW-0862">Zinc</keyword>
<feature type="domain" description="Enoyl reductase (ER)" evidence="6">
    <location>
        <begin position="20"/>
        <end position="342"/>
    </location>
</feature>
<reference evidence="7 8" key="1">
    <citation type="submission" date="2021-06" db="EMBL/GenBank/DDBJ databases">
        <title>Actinomycetes sequencing.</title>
        <authorList>
            <person name="Shan Q."/>
        </authorList>
    </citation>
    <scope>NUCLEOTIDE SEQUENCE [LARGE SCALE GENOMIC DNA]</scope>
    <source>
        <strain evidence="7 8">NEAU-G5</strain>
    </source>
</reference>
<dbReference type="SUPFAM" id="SSF50129">
    <property type="entry name" value="GroES-like"/>
    <property type="match status" value="1"/>
</dbReference>
<dbReference type="Gene3D" id="3.90.180.10">
    <property type="entry name" value="Medium-chain alcohol dehydrogenases, catalytic domain"/>
    <property type="match status" value="1"/>
</dbReference>
<dbReference type="InterPro" id="IPR011032">
    <property type="entry name" value="GroES-like_sf"/>
</dbReference>
<dbReference type="InterPro" id="IPR036291">
    <property type="entry name" value="NAD(P)-bd_dom_sf"/>
</dbReference>
<dbReference type="RefSeq" id="WP_215916874.1">
    <property type="nucleotide sequence ID" value="NZ_JAHKNI010000003.1"/>
</dbReference>
<dbReference type="Pfam" id="PF08240">
    <property type="entry name" value="ADH_N"/>
    <property type="match status" value="1"/>
</dbReference>
<protein>
    <submittedName>
        <fullName evidence="7">Alcohol dehydrogenase catalytic domain-containing protein</fullName>
    </submittedName>
</protein>
<evidence type="ECO:0000256" key="2">
    <source>
        <dbReference type="ARBA" id="ARBA00022723"/>
    </source>
</evidence>
<evidence type="ECO:0000256" key="1">
    <source>
        <dbReference type="ARBA" id="ARBA00001947"/>
    </source>
</evidence>
<dbReference type="InterPro" id="IPR020843">
    <property type="entry name" value="ER"/>
</dbReference>
<evidence type="ECO:0000256" key="5">
    <source>
        <dbReference type="RuleBase" id="RU361277"/>
    </source>
</evidence>
<dbReference type="SMART" id="SM00829">
    <property type="entry name" value="PKS_ER"/>
    <property type="match status" value="1"/>
</dbReference>
<dbReference type="PANTHER" id="PTHR43401:SF2">
    <property type="entry name" value="L-THREONINE 3-DEHYDROGENASE"/>
    <property type="match status" value="1"/>
</dbReference>
<dbReference type="EMBL" id="JAHKNI010000003">
    <property type="protein sequence ID" value="MBU3061962.1"/>
    <property type="molecule type" value="Genomic_DNA"/>
</dbReference>
<comment type="cofactor">
    <cofactor evidence="1 5">
        <name>Zn(2+)</name>
        <dbReference type="ChEBI" id="CHEBI:29105"/>
    </cofactor>
</comment>
<dbReference type="InterPro" id="IPR013149">
    <property type="entry name" value="ADH-like_C"/>
</dbReference>
<dbReference type="SUPFAM" id="SSF51735">
    <property type="entry name" value="NAD(P)-binding Rossmann-fold domains"/>
    <property type="match status" value="1"/>
</dbReference>